<dbReference type="PANTHER" id="PTHR43433">
    <property type="entry name" value="HYDROLASE, ALPHA/BETA FOLD FAMILY PROTEIN"/>
    <property type="match status" value="1"/>
</dbReference>
<dbReference type="PANTHER" id="PTHR43433:SF5">
    <property type="entry name" value="AB HYDROLASE-1 DOMAIN-CONTAINING PROTEIN"/>
    <property type="match status" value="1"/>
</dbReference>
<dbReference type="PROSITE" id="PS51257">
    <property type="entry name" value="PROKAR_LIPOPROTEIN"/>
    <property type="match status" value="1"/>
</dbReference>
<keyword evidence="2 4" id="KW-0378">Hydrolase</keyword>
<evidence type="ECO:0000313" key="4">
    <source>
        <dbReference type="EMBL" id="RIH84916.1"/>
    </source>
</evidence>
<dbReference type="SUPFAM" id="SSF53474">
    <property type="entry name" value="alpha/beta-Hydrolases"/>
    <property type="match status" value="1"/>
</dbReference>
<dbReference type="InterPro" id="IPR000073">
    <property type="entry name" value="AB_hydrolase_1"/>
</dbReference>
<protein>
    <submittedName>
        <fullName evidence="4">Proline iminopeptidase</fullName>
        <ecNumber evidence="4">3.4.11.5</ecNumber>
    </submittedName>
</protein>
<sequence length="240" mass="26646">MESIVKVNETHLWTTVSGQGTPLLLLNGGAGCCDYLEPVAGLVEDVASVHRFEERGCGRSWHAEVYSLEQTLSDIEALRAYWGLKRWVVGGHSWGADLALAYALHHPERCLGLVHLCGTGVQHDREWKAAYEEGLAAGREPPLDFTYPFNPAVNKALNASWRQFIKEPDLLKRISRLDIPALVVAAGEDIRPNWPNAQLAHLLPQGRLETVEGAGHNLWLTHSNELRAVLRRFLEGLPSP</sequence>
<evidence type="ECO:0000313" key="5">
    <source>
        <dbReference type="Proteomes" id="UP000265715"/>
    </source>
</evidence>
<dbReference type="GO" id="GO:0006508">
    <property type="term" value="P:proteolysis"/>
    <property type="evidence" value="ECO:0007669"/>
    <property type="project" value="InterPro"/>
</dbReference>
<proteinExistence type="inferred from homology"/>
<keyword evidence="4" id="KW-0645">Protease</keyword>
<feature type="domain" description="AB hydrolase-1" evidence="3">
    <location>
        <begin position="22"/>
        <end position="128"/>
    </location>
</feature>
<dbReference type="Gene3D" id="3.40.50.1820">
    <property type="entry name" value="alpha/beta hydrolase"/>
    <property type="match status" value="1"/>
</dbReference>
<dbReference type="EMBL" id="QXDL01000066">
    <property type="protein sequence ID" value="RIH84916.1"/>
    <property type="molecule type" value="Genomic_DNA"/>
</dbReference>
<keyword evidence="4" id="KW-0031">Aminopeptidase</keyword>
<name>A0A399EMR0_9DEIN</name>
<keyword evidence="5" id="KW-1185">Reference proteome</keyword>
<dbReference type="Pfam" id="PF00561">
    <property type="entry name" value="Abhydrolase_1"/>
    <property type="match status" value="1"/>
</dbReference>
<dbReference type="InterPro" id="IPR029058">
    <property type="entry name" value="AB_hydrolase_fold"/>
</dbReference>
<gene>
    <name evidence="4" type="primary">pip_2</name>
    <name evidence="4" type="ORF">Mterra_01836</name>
</gene>
<evidence type="ECO:0000256" key="2">
    <source>
        <dbReference type="ARBA" id="ARBA00022801"/>
    </source>
</evidence>
<dbReference type="InterPro" id="IPR050471">
    <property type="entry name" value="AB_hydrolase"/>
</dbReference>
<dbReference type="EC" id="3.4.11.5" evidence="4"/>
<dbReference type="Proteomes" id="UP000265715">
    <property type="component" value="Unassembled WGS sequence"/>
</dbReference>
<comment type="similarity">
    <text evidence="1">Belongs to the peptidase S33 family.</text>
</comment>
<organism evidence="4 5">
    <name type="scientific">Calidithermus terrae</name>
    <dbReference type="NCBI Taxonomy" id="1408545"/>
    <lineage>
        <taxon>Bacteria</taxon>
        <taxon>Thermotogati</taxon>
        <taxon>Deinococcota</taxon>
        <taxon>Deinococci</taxon>
        <taxon>Thermales</taxon>
        <taxon>Thermaceae</taxon>
        <taxon>Calidithermus</taxon>
    </lineage>
</organism>
<comment type="caution">
    <text evidence="4">The sequence shown here is derived from an EMBL/GenBank/DDBJ whole genome shotgun (WGS) entry which is preliminary data.</text>
</comment>
<dbReference type="GO" id="GO:0004177">
    <property type="term" value="F:aminopeptidase activity"/>
    <property type="evidence" value="ECO:0007669"/>
    <property type="project" value="UniProtKB-KW"/>
</dbReference>
<reference evidence="4 5" key="1">
    <citation type="submission" date="2018-08" db="EMBL/GenBank/DDBJ databases">
        <title>Meiothermus terrae DSM 26712 genome sequencing project.</title>
        <authorList>
            <person name="Da Costa M.S."/>
            <person name="Albuquerque L."/>
            <person name="Raposo P."/>
            <person name="Froufe H.J.C."/>
            <person name="Barroso C.S."/>
            <person name="Egas C."/>
        </authorList>
    </citation>
    <scope>NUCLEOTIDE SEQUENCE [LARGE SCALE GENOMIC DNA]</scope>
    <source>
        <strain evidence="4 5">DSM 26712</strain>
    </source>
</reference>
<dbReference type="PRINTS" id="PR00793">
    <property type="entry name" value="PROAMNOPTASE"/>
</dbReference>
<accession>A0A399EMR0</accession>
<evidence type="ECO:0000259" key="3">
    <source>
        <dbReference type="Pfam" id="PF00561"/>
    </source>
</evidence>
<dbReference type="AlphaFoldDB" id="A0A399EMR0"/>
<dbReference type="InterPro" id="IPR002410">
    <property type="entry name" value="Peptidase_S33"/>
</dbReference>
<evidence type="ECO:0000256" key="1">
    <source>
        <dbReference type="ARBA" id="ARBA00010088"/>
    </source>
</evidence>
<dbReference type="RefSeq" id="WP_170159616.1">
    <property type="nucleotide sequence ID" value="NZ_QXDL01000066.1"/>
</dbReference>